<dbReference type="PATRIC" id="fig|573060.9.peg.5100"/>
<organism evidence="1 2">
    <name type="scientific">Acidovorax delafieldii 2AN</name>
    <dbReference type="NCBI Taxonomy" id="573060"/>
    <lineage>
        <taxon>Bacteria</taxon>
        <taxon>Pseudomonadati</taxon>
        <taxon>Pseudomonadota</taxon>
        <taxon>Betaproteobacteria</taxon>
        <taxon>Burkholderiales</taxon>
        <taxon>Comamonadaceae</taxon>
        <taxon>Acidovorax</taxon>
    </lineage>
</organism>
<dbReference type="AlphaFoldDB" id="C5SZY1"/>
<proteinExistence type="predicted"/>
<evidence type="ECO:0000313" key="2">
    <source>
        <dbReference type="Proteomes" id="UP000003856"/>
    </source>
</evidence>
<protein>
    <submittedName>
        <fullName evidence="1">Uncharacterized protein</fullName>
    </submittedName>
</protein>
<evidence type="ECO:0000313" key="1">
    <source>
        <dbReference type="EMBL" id="EER62297.1"/>
    </source>
</evidence>
<dbReference type="EMBL" id="ACQT01000002">
    <property type="protein sequence ID" value="EER62297.1"/>
    <property type="molecule type" value="Genomic_DNA"/>
</dbReference>
<keyword evidence="2" id="KW-1185">Reference proteome</keyword>
<gene>
    <name evidence="1" type="ORF">AcdelDRAFT_0211</name>
</gene>
<dbReference type="Proteomes" id="UP000003856">
    <property type="component" value="Unassembled WGS sequence"/>
</dbReference>
<name>C5SZY1_ACIDE</name>
<reference evidence="1 2" key="1">
    <citation type="submission" date="2009-05" db="EMBL/GenBank/DDBJ databases">
        <title>The draft genome of Acidovorax delafieldii 2AN.</title>
        <authorList>
            <consortium name="US DOE Joint Genome Institute (JGI-PGF)"/>
            <person name="Lucas S."/>
            <person name="Copeland A."/>
            <person name="Lapidus A."/>
            <person name="Glavina del Rio T."/>
            <person name="Tice H."/>
            <person name="Bruce D."/>
            <person name="Goodwin L."/>
            <person name="Pitluck S."/>
            <person name="Larimer F."/>
            <person name="Land M.L."/>
            <person name="Hauser L."/>
            <person name="Shelobolina E.S."/>
            <person name="Picardal F."/>
            <person name="Roden E."/>
            <person name="Emerson D."/>
        </authorList>
    </citation>
    <scope>NUCLEOTIDE SEQUENCE [LARGE SCALE GENOMIC DNA]</scope>
    <source>
        <strain evidence="1 2">2AN</strain>
    </source>
</reference>
<accession>C5SZY1</accession>
<sequence>MDAQQRLYWRRRGVWGKLKKEALYLFHQLL</sequence>
<comment type="caution">
    <text evidence="1">The sequence shown here is derived from an EMBL/GenBank/DDBJ whole genome shotgun (WGS) entry which is preliminary data.</text>
</comment>